<keyword evidence="5 12" id="KW-1133">Transmembrane helix</keyword>
<dbReference type="Gene3D" id="1.10.287.70">
    <property type="match status" value="1"/>
</dbReference>
<feature type="transmembrane region" description="Helical" evidence="12">
    <location>
        <begin position="556"/>
        <end position="585"/>
    </location>
</feature>
<feature type="binding site" evidence="9">
    <location>
        <position position="523"/>
    </location>
    <ligand>
        <name>L-glutamate</name>
        <dbReference type="ChEBI" id="CHEBI:29985"/>
    </ligand>
</feature>
<comment type="subcellular location">
    <subcellularLocation>
        <location evidence="1">Cell membrane</location>
        <topology evidence="1">Multi-pass membrane protein</topology>
    </subcellularLocation>
</comment>
<protein>
    <submittedName>
        <fullName evidence="16">Ionotropic receptor 93a</fullName>
    </submittedName>
</protein>
<feature type="transmembrane region" description="Helical" evidence="12">
    <location>
        <begin position="597"/>
        <end position="617"/>
    </location>
</feature>
<feature type="site" description="Crucial to convey clamshell closure to channel opening" evidence="10">
    <location>
        <position position="666"/>
    </location>
</feature>
<evidence type="ECO:0000256" key="5">
    <source>
        <dbReference type="ARBA" id="ARBA00022989"/>
    </source>
</evidence>
<keyword evidence="15" id="KW-1185">Reference proteome</keyword>
<comment type="similarity">
    <text evidence="2">Belongs to the glutamate-gated ion channel (TC 1.A.10.1) family.</text>
</comment>
<evidence type="ECO:0000313" key="16">
    <source>
        <dbReference type="RefSeq" id="XP_030750228.1"/>
    </source>
</evidence>
<keyword evidence="7 16" id="KW-0675">Receptor</keyword>
<keyword evidence="11" id="KW-1015">Disulfide bond</keyword>
<dbReference type="Gene3D" id="3.40.190.10">
    <property type="entry name" value="Periplasmic binding protein-like II"/>
    <property type="match status" value="1"/>
</dbReference>
<dbReference type="PANTHER" id="PTHR42643:SF24">
    <property type="entry name" value="IONOTROPIC RECEPTOR 60A"/>
    <property type="match status" value="1"/>
</dbReference>
<dbReference type="PANTHER" id="PTHR42643">
    <property type="entry name" value="IONOTROPIC RECEPTOR 20A-RELATED"/>
    <property type="match status" value="1"/>
</dbReference>
<evidence type="ECO:0000256" key="9">
    <source>
        <dbReference type="PIRSR" id="PIRSR601508-1"/>
    </source>
</evidence>
<dbReference type="FunCoup" id="A0A6J2XFV2">
    <property type="interactions" value="7"/>
</dbReference>
<dbReference type="GeneID" id="115878014"/>
<gene>
    <name evidence="16" type="primary">LOC115878014</name>
</gene>
<feature type="disulfide bond" evidence="11">
    <location>
        <begin position="749"/>
        <end position="804"/>
    </location>
</feature>
<dbReference type="GO" id="GO:0038023">
    <property type="term" value="F:signaling receptor activity"/>
    <property type="evidence" value="ECO:0007669"/>
    <property type="project" value="InterPro"/>
</dbReference>
<evidence type="ECO:0000256" key="13">
    <source>
        <dbReference type="SAM" id="SignalP"/>
    </source>
</evidence>
<feature type="site" description="Interaction with the cone snail toxin Con-ikot-ikot" evidence="10">
    <location>
        <position position="783"/>
    </location>
</feature>
<evidence type="ECO:0000256" key="11">
    <source>
        <dbReference type="PIRSR" id="PIRSR601508-3"/>
    </source>
</evidence>
<dbReference type="GO" id="GO:0015276">
    <property type="term" value="F:ligand-gated monoatomic ion channel activity"/>
    <property type="evidence" value="ECO:0007669"/>
    <property type="project" value="InterPro"/>
</dbReference>
<evidence type="ECO:0000259" key="14">
    <source>
        <dbReference type="Pfam" id="PF00060"/>
    </source>
</evidence>
<dbReference type="InterPro" id="IPR052192">
    <property type="entry name" value="Insect_Ionotropic_Sensory_Rcpt"/>
</dbReference>
<keyword evidence="6 12" id="KW-0472">Membrane</keyword>
<evidence type="ECO:0000256" key="6">
    <source>
        <dbReference type="ARBA" id="ARBA00023136"/>
    </source>
</evidence>
<evidence type="ECO:0000256" key="7">
    <source>
        <dbReference type="ARBA" id="ARBA00023170"/>
    </source>
</evidence>
<dbReference type="CTD" id="42471"/>
<keyword evidence="3" id="KW-1003">Cell membrane</keyword>
<dbReference type="InterPro" id="IPR001320">
    <property type="entry name" value="Iontro_rcpt_C"/>
</dbReference>
<dbReference type="SUPFAM" id="SSF53850">
    <property type="entry name" value="Periplasmic binding protein-like II"/>
    <property type="match status" value="1"/>
</dbReference>
<evidence type="ECO:0000256" key="12">
    <source>
        <dbReference type="SAM" id="Phobius"/>
    </source>
</evidence>
<evidence type="ECO:0000256" key="10">
    <source>
        <dbReference type="PIRSR" id="PIRSR601508-2"/>
    </source>
</evidence>
<proteinExistence type="inferred from homology"/>
<evidence type="ECO:0000256" key="8">
    <source>
        <dbReference type="ARBA" id="ARBA00023180"/>
    </source>
</evidence>
<name>A0A6J2XFV2_SITOR</name>
<keyword evidence="8" id="KW-0325">Glycoprotein</keyword>
<organism evidence="15 16">
    <name type="scientific">Sitophilus oryzae</name>
    <name type="common">Rice weevil</name>
    <name type="synonym">Curculio oryzae</name>
    <dbReference type="NCBI Taxonomy" id="7048"/>
    <lineage>
        <taxon>Eukaryota</taxon>
        <taxon>Metazoa</taxon>
        <taxon>Ecdysozoa</taxon>
        <taxon>Arthropoda</taxon>
        <taxon>Hexapoda</taxon>
        <taxon>Insecta</taxon>
        <taxon>Pterygota</taxon>
        <taxon>Neoptera</taxon>
        <taxon>Endopterygota</taxon>
        <taxon>Coleoptera</taxon>
        <taxon>Polyphaga</taxon>
        <taxon>Cucujiformia</taxon>
        <taxon>Curculionidae</taxon>
        <taxon>Dryophthorinae</taxon>
        <taxon>Sitophilus</taxon>
    </lineage>
</organism>
<reference evidence="16" key="1">
    <citation type="submission" date="2025-08" db="UniProtKB">
        <authorList>
            <consortium name="RefSeq"/>
        </authorList>
    </citation>
    <scope>IDENTIFICATION</scope>
    <source>
        <tissue evidence="16">Gonads</tissue>
    </source>
</reference>
<feature type="domain" description="Ionotropic glutamate receptor C-terminal" evidence="14">
    <location>
        <begin position="567"/>
        <end position="834"/>
    </location>
</feature>
<evidence type="ECO:0000256" key="2">
    <source>
        <dbReference type="ARBA" id="ARBA00008685"/>
    </source>
</evidence>
<dbReference type="FunFam" id="1.10.287.70:FF:000143">
    <property type="entry name" value="Probable glutamate receptor"/>
    <property type="match status" value="1"/>
</dbReference>
<evidence type="ECO:0000256" key="1">
    <source>
        <dbReference type="ARBA" id="ARBA00004651"/>
    </source>
</evidence>
<evidence type="ECO:0000256" key="4">
    <source>
        <dbReference type="ARBA" id="ARBA00022692"/>
    </source>
</evidence>
<keyword evidence="4 12" id="KW-0812">Transmembrane</keyword>
<dbReference type="OrthoDB" id="5984008at2759"/>
<feature type="chain" id="PRO_5026694222" evidence="13">
    <location>
        <begin position="19"/>
        <end position="865"/>
    </location>
</feature>
<dbReference type="AlphaFoldDB" id="A0A6J2XFV2"/>
<dbReference type="PRINTS" id="PR00177">
    <property type="entry name" value="NMDARECEPTOR"/>
</dbReference>
<feature type="transmembrane region" description="Helical" evidence="12">
    <location>
        <begin position="637"/>
        <end position="659"/>
    </location>
</feature>
<evidence type="ECO:0000256" key="3">
    <source>
        <dbReference type="ARBA" id="ARBA00022475"/>
    </source>
</evidence>
<dbReference type="GO" id="GO:0005886">
    <property type="term" value="C:plasma membrane"/>
    <property type="evidence" value="ECO:0007669"/>
    <property type="project" value="UniProtKB-SubCell"/>
</dbReference>
<dbReference type="KEGG" id="soy:115878014"/>
<sequence length="865" mass="98923">MFINVVVALCFVLNVVKSETFPSLLTTNATIAIVIDKEYLPTEYDEIKSKIEEYLVYAKREILRHGGVNVQFYAWTAINVKRDLTAILSITSCAKTWALFKASETENLLHMAISEQDCARLPQNEAITIPIIDKGQETPQMLLDLRTIGVYKWKKMIIIYDNKVSDDMITRIIRSVTKQANRIGASGISLMKLFSSSSLSIEEIRSNFKEKLSTIDPKTVGGNFLVIVSFEFVEIIMEYAKELKLVDTLNQWLYVISDTTNKITGLMRFKRLLKEGDNVAFIYNNTISKKSCKGGMMCHIEEILAGFTKSLDSAIVDEFETAAQVSEEEWEAIRPTKQDRKNDLLEKMKKYLTDYGVCDNCTTWKFETGETWGREYLDSIRSEHSIAEILQVGSWRPSDGPTMSDELFPHISHGFRGKTLPVVSFHNPPWQILKVNESGDVIEYSGIVFDIMRELSKNLNFTFNVEIVKSHFQYNVTRYNPKNETTAFLDVIESSGISTYTVPQEILELVHNKSVAMGACAFTVTEENKKLINFTSPISIQFYTFLVARPRELSRALLFISPFTGGTWLCLAATIISMGPILYCIHKYSPVYEYKGIRGKGGLATIQNCIWYMYGALLQQGGMHLPYADSARILIGSWWLVVLVIGTSYCGNLVAFLTFPKIDIPITTIDELIQHVDTLTWSYGKNTFLEAQLQVTKDKTYRIIYEHSKDVTDKRNMINLIKAGKHVHIDWKIKLQYIMKQQFQESDTCDLALGADEFFDEQIALIVSPDTPYLNKINTEIKKLHQVGLIQKWLEDYLPKKDKCWKKKRSVEVNNHTVNLDDMQGSFFILALGFLLSFIVIFTEKLWWKKVTNKENNSEVQPFTT</sequence>
<dbReference type="RefSeq" id="XP_030750228.1">
    <property type="nucleotide sequence ID" value="XM_030894368.1"/>
</dbReference>
<feature type="signal peptide" evidence="13">
    <location>
        <begin position="1"/>
        <end position="18"/>
    </location>
</feature>
<dbReference type="InterPro" id="IPR001508">
    <property type="entry name" value="Iono_Glu_rcpt_met"/>
</dbReference>
<evidence type="ECO:0000313" key="15">
    <source>
        <dbReference type="Proteomes" id="UP000504635"/>
    </source>
</evidence>
<dbReference type="Pfam" id="PF00060">
    <property type="entry name" value="Lig_chan"/>
    <property type="match status" value="1"/>
</dbReference>
<dbReference type="Proteomes" id="UP000504635">
    <property type="component" value="Unplaced"/>
</dbReference>
<dbReference type="Gene3D" id="3.40.50.2300">
    <property type="match status" value="1"/>
</dbReference>
<dbReference type="GO" id="GO:0050906">
    <property type="term" value="P:detection of stimulus involved in sensory perception"/>
    <property type="evidence" value="ECO:0007669"/>
    <property type="project" value="UniProtKB-ARBA"/>
</dbReference>
<keyword evidence="13" id="KW-0732">Signal</keyword>
<accession>A0A6J2XFV2</accession>
<dbReference type="InParanoid" id="A0A6J2XFV2"/>
<feature type="transmembrane region" description="Helical" evidence="12">
    <location>
        <begin position="827"/>
        <end position="848"/>
    </location>
</feature>